<comment type="subcellular location">
    <subcellularLocation>
        <location evidence="1">Cell envelope</location>
    </subcellularLocation>
</comment>
<feature type="chain" id="PRO_5030797003" description="Imelysin-like domain-containing protein" evidence="3">
    <location>
        <begin position="25"/>
        <end position="351"/>
    </location>
</feature>
<sequence>MNMRKPVLILLLSSTFLAPCAASAADDAESRGLANVKQFTLDHNRRLVAQAELLEAAVADYAGVIAGHGGDYEKAWEADGARLSRQIAAIRTLWLETSNQYETIEGIVAGIPSTAKYDLILDAGNSGSEAEDVAEYDLKLPDGTVLQRPGNLFHGITEPLFWGMDEKGVKLPVDLDADGKIIRGEMLFDANLGQGAAQALVQWAKALETDMSAWAPNRQDAFTSVVVMTPTVGDYFGEWKESQFITGEIGAFVAQSRLTDVQGIMNGCRKMYSEAISPVVAAADADLDQRITAGFKELLTLVDDTHAREAAGAKFGVEEADALGNEAQDIADRIVAMILQAAAKSGVTING</sequence>
<dbReference type="InterPro" id="IPR038352">
    <property type="entry name" value="Imelysin_sf"/>
</dbReference>
<dbReference type="GO" id="GO:0030313">
    <property type="term" value="C:cell envelope"/>
    <property type="evidence" value="ECO:0007669"/>
    <property type="project" value="UniProtKB-SubCell"/>
</dbReference>
<evidence type="ECO:0000313" key="5">
    <source>
        <dbReference type="EMBL" id="NML76222.1"/>
    </source>
</evidence>
<dbReference type="RefSeq" id="WP_169594628.1">
    <property type="nucleotide sequence ID" value="NZ_JABBGK010000005.1"/>
</dbReference>
<reference evidence="5 6" key="1">
    <citation type="submission" date="2020-04" db="EMBL/GenBank/DDBJ databases">
        <title>Rhizobium sp. S-51 isolated from soil.</title>
        <authorList>
            <person name="Dahal R.H."/>
        </authorList>
    </citation>
    <scope>NUCLEOTIDE SEQUENCE [LARGE SCALE GENOMIC DNA]</scope>
    <source>
        <strain evidence="5 6">S-51</strain>
    </source>
</reference>
<feature type="signal peptide" evidence="3">
    <location>
        <begin position="1"/>
        <end position="24"/>
    </location>
</feature>
<keyword evidence="6" id="KW-1185">Reference proteome</keyword>
<dbReference type="EMBL" id="JABBGK010000005">
    <property type="protein sequence ID" value="NML76222.1"/>
    <property type="molecule type" value="Genomic_DNA"/>
</dbReference>
<proteinExistence type="predicted"/>
<protein>
    <recommendedName>
        <fullName evidence="4">Imelysin-like domain-containing protein</fullName>
    </recommendedName>
</protein>
<dbReference type="Gene3D" id="1.20.1420.20">
    <property type="entry name" value="M75 peptidase, HXXE motif"/>
    <property type="match status" value="1"/>
</dbReference>
<evidence type="ECO:0000256" key="2">
    <source>
        <dbReference type="ARBA" id="ARBA00022729"/>
    </source>
</evidence>
<evidence type="ECO:0000256" key="3">
    <source>
        <dbReference type="SAM" id="SignalP"/>
    </source>
</evidence>
<feature type="domain" description="Imelysin-like" evidence="4">
    <location>
        <begin position="73"/>
        <end position="329"/>
    </location>
</feature>
<dbReference type="InterPro" id="IPR018976">
    <property type="entry name" value="Imelysin-like"/>
</dbReference>
<dbReference type="Proteomes" id="UP000541470">
    <property type="component" value="Unassembled WGS sequence"/>
</dbReference>
<evidence type="ECO:0000256" key="1">
    <source>
        <dbReference type="ARBA" id="ARBA00004196"/>
    </source>
</evidence>
<name>A0A7Y0AZ77_9HYPH</name>
<comment type="caution">
    <text evidence="5">The sequence shown here is derived from an EMBL/GenBank/DDBJ whole genome shotgun (WGS) entry which is preliminary data.</text>
</comment>
<dbReference type="Pfam" id="PF09375">
    <property type="entry name" value="Peptidase_M75"/>
    <property type="match status" value="1"/>
</dbReference>
<evidence type="ECO:0000313" key="6">
    <source>
        <dbReference type="Proteomes" id="UP000541470"/>
    </source>
</evidence>
<dbReference type="AlphaFoldDB" id="A0A7Y0AZ77"/>
<keyword evidence="2 3" id="KW-0732">Signal</keyword>
<gene>
    <name evidence="5" type="ORF">HHL25_18985</name>
</gene>
<organism evidence="5 6">
    <name type="scientific">Rhizobium terricola</name>
    <dbReference type="NCBI Taxonomy" id="2728849"/>
    <lineage>
        <taxon>Bacteria</taxon>
        <taxon>Pseudomonadati</taxon>
        <taxon>Pseudomonadota</taxon>
        <taxon>Alphaproteobacteria</taxon>
        <taxon>Hyphomicrobiales</taxon>
        <taxon>Rhizobiaceae</taxon>
        <taxon>Rhizobium/Agrobacterium group</taxon>
        <taxon>Rhizobium</taxon>
    </lineage>
</organism>
<evidence type="ECO:0000259" key="4">
    <source>
        <dbReference type="Pfam" id="PF09375"/>
    </source>
</evidence>
<accession>A0A7Y0AZ77</accession>